<dbReference type="OrthoDB" id="9808002at2"/>
<dbReference type="PANTHER" id="PTHR11601:SF50">
    <property type="entry name" value="CYSTEINE DESULFURASE ISCS 2-RELATED"/>
    <property type="match status" value="1"/>
</dbReference>
<dbReference type="RefSeq" id="WP_091975311.1">
    <property type="nucleotide sequence ID" value="NZ_FODF01000006.1"/>
</dbReference>
<evidence type="ECO:0000256" key="4">
    <source>
        <dbReference type="ARBA" id="ARBA00022898"/>
    </source>
</evidence>
<dbReference type="InterPro" id="IPR020578">
    <property type="entry name" value="Aminotrans_V_PyrdxlP_BS"/>
</dbReference>
<dbReference type="InterPro" id="IPR016454">
    <property type="entry name" value="Cysteine_dSase"/>
</dbReference>
<keyword evidence="4" id="KW-0663">Pyridoxal phosphate</keyword>
<dbReference type="Proteomes" id="UP000199512">
    <property type="component" value="Unassembled WGS sequence"/>
</dbReference>
<comment type="similarity">
    <text evidence="2">Belongs to the class-V pyridoxal-phosphate-dependent aminotransferase family. NifS/IscS subfamily.</text>
</comment>
<accession>A0A1H8HQE7</accession>
<dbReference type="AlphaFoldDB" id="A0A1H8HQE7"/>
<dbReference type="FunFam" id="3.40.640.10:FF:000084">
    <property type="entry name" value="IscS-like cysteine desulfurase"/>
    <property type="match status" value="1"/>
</dbReference>
<dbReference type="SUPFAM" id="SSF53383">
    <property type="entry name" value="PLP-dependent transferases"/>
    <property type="match status" value="1"/>
</dbReference>
<evidence type="ECO:0000256" key="2">
    <source>
        <dbReference type="ARBA" id="ARBA00006490"/>
    </source>
</evidence>
<dbReference type="EMBL" id="FODF01000006">
    <property type="protein sequence ID" value="SEN58225.1"/>
    <property type="molecule type" value="Genomic_DNA"/>
</dbReference>
<evidence type="ECO:0000313" key="9">
    <source>
        <dbReference type="EMBL" id="SEN58225.1"/>
    </source>
</evidence>
<keyword evidence="10" id="KW-1185">Reference proteome</keyword>
<comment type="cofactor">
    <cofactor evidence="1 7">
        <name>pyridoxal 5'-phosphate</name>
        <dbReference type="ChEBI" id="CHEBI:597326"/>
    </cofactor>
</comment>
<dbReference type="InterPro" id="IPR015422">
    <property type="entry name" value="PyrdxlP-dep_Trfase_small"/>
</dbReference>
<evidence type="ECO:0000313" key="10">
    <source>
        <dbReference type="Proteomes" id="UP000199512"/>
    </source>
</evidence>
<dbReference type="InterPro" id="IPR000192">
    <property type="entry name" value="Aminotrans_V_dom"/>
</dbReference>
<reference evidence="9 10" key="1">
    <citation type="submission" date="2016-10" db="EMBL/GenBank/DDBJ databases">
        <authorList>
            <person name="de Groot N.N."/>
        </authorList>
    </citation>
    <scope>NUCLEOTIDE SEQUENCE [LARGE SCALE GENOMIC DNA]</scope>
    <source>
        <strain evidence="9 10">Calf135</strain>
    </source>
</reference>
<organism evidence="9 10">
    <name type="scientific">Peptostreptococcus russellii</name>
    <dbReference type="NCBI Taxonomy" id="215200"/>
    <lineage>
        <taxon>Bacteria</taxon>
        <taxon>Bacillati</taxon>
        <taxon>Bacillota</taxon>
        <taxon>Clostridia</taxon>
        <taxon>Peptostreptococcales</taxon>
        <taxon>Peptostreptococcaceae</taxon>
        <taxon>Peptostreptococcus</taxon>
    </lineage>
</organism>
<dbReference type="GO" id="GO:0031071">
    <property type="term" value="F:cysteine desulfurase activity"/>
    <property type="evidence" value="ECO:0007669"/>
    <property type="project" value="UniProtKB-ARBA"/>
</dbReference>
<feature type="domain" description="Aminotransferase class V" evidence="8">
    <location>
        <begin position="3"/>
        <end position="365"/>
    </location>
</feature>
<proteinExistence type="inferred from homology"/>
<dbReference type="PIRSF" id="PIRSF005572">
    <property type="entry name" value="NifS"/>
    <property type="match status" value="1"/>
</dbReference>
<gene>
    <name evidence="9" type="ORF">SAMN05216454_10645</name>
</gene>
<evidence type="ECO:0000256" key="3">
    <source>
        <dbReference type="ARBA" id="ARBA00022723"/>
    </source>
</evidence>
<evidence type="ECO:0000256" key="6">
    <source>
        <dbReference type="ARBA" id="ARBA00023014"/>
    </source>
</evidence>
<evidence type="ECO:0000256" key="7">
    <source>
        <dbReference type="RuleBase" id="RU004504"/>
    </source>
</evidence>
<keyword evidence="5" id="KW-0408">Iron</keyword>
<keyword evidence="6" id="KW-0411">Iron-sulfur</keyword>
<dbReference type="PROSITE" id="PS00595">
    <property type="entry name" value="AA_TRANSFER_CLASS_5"/>
    <property type="match status" value="1"/>
</dbReference>
<dbReference type="InterPro" id="IPR015421">
    <property type="entry name" value="PyrdxlP-dep_Trfase_major"/>
</dbReference>
<evidence type="ECO:0000256" key="5">
    <source>
        <dbReference type="ARBA" id="ARBA00023004"/>
    </source>
</evidence>
<dbReference type="GO" id="GO:0046872">
    <property type="term" value="F:metal ion binding"/>
    <property type="evidence" value="ECO:0007669"/>
    <property type="project" value="UniProtKB-KW"/>
</dbReference>
<keyword evidence="3" id="KW-0479">Metal-binding</keyword>
<dbReference type="Gene3D" id="1.10.260.50">
    <property type="match status" value="1"/>
</dbReference>
<protein>
    <submittedName>
        <fullName evidence="9">Cysteine desulfurase</fullName>
    </submittedName>
</protein>
<evidence type="ECO:0000259" key="8">
    <source>
        <dbReference type="Pfam" id="PF00266"/>
    </source>
</evidence>
<dbReference type="Pfam" id="PF00266">
    <property type="entry name" value="Aminotran_5"/>
    <property type="match status" value="1"/>
</dbReference>
<sequence length="386" mass="43278">MKVYLDNSATTKPYKEVVDEVVLSLTEDFANPSAAYRDGFEVEKKIKKIRNNIAKTLGVEDKSIIFTSGGTESNNAIIRSVAYLNKKRKNHIITTAIEHPAVLNTIKDLENEGFEVTILNVDEKGYIDLKELENSITDRTCLVSIMFVNNEIGCIEPIKEAGEIIAKSKSEVFFHVDAVQAYGKLDFKLSDLNIDFMSVSSHKIHGPKGVGFMYIKDTSRFKALLTGGGQEFNLRSGTENVPGVYGMGKAVEILFKDLQKNIDKIKEMRDYLYKSLSDNIDDIKINSDIEKSVCHVLNVSFRDVKGEVLLHYLEEDGICVSTGSACSSKKKGSHVLNAIGLSPQDIEGAVRFSLCEMNTKEEIDYTVEKIKSHVEMIRLLSRRKRR</sequence>
<dbReference type="Gene3D" id="3.90.1150.10">
    <property type="entry name" value="Aspartate Aminotransferase, domain 1"/>
    <property type="match status" value="1"/>
</dbReference>
<name>A0A1H8HQE7_9FIRM</name>
<dbReference type="InterPro" id="IPR015424">
    <property type="entry name" value="PyrdxlP-dep_Trfase"/>
</dbReference>
<dbReference type="GO" id="GO:0051536">
    <property type="term" value="F:iron-sulfur cluster binding"/>
    <property type="evidence" value="ECO:0007669"/>
    <property type="project" value="UniProtKB-KW"/>
</dbReference>
<evidence type="ECO:0000256" key="1">
    <source>
        <dbReference type="ARBA" id="ARBA00001933"/>
    </source>
</evidence>
<dbReference type="STRING" id="215200.SAMN05216454_10645"/>
<dbReference type="Gene3D" id="3.40.640.10">
    <property type="entry name" value="Type I PLP-dependent aspartate aminotransferase-like (Major domain)"/>
    <property type="match status" value="1"/>
</dbReference>
<dbReference type="PANTHER" id="PTHR11601">
    <property type="entry name" value="CYSTEINE DESULFURYLASE FAMILY MEMBER"/>
    <property type="match status" value="1"/>
</dbReference>